<gene>
    <name evidence="5" type="ORF">I2494_03895</name>
</gene>
<evidence type="ECO:0000259" key="4">
    <source>
        <dbReference type="Pfam" id="PF06004"/>
    </source>
</evidence>
<keyword evidence="5" id="KW-0449">Lipoprotein</keyword>
<evidence type="ECO:0000256" key="2">
    <source>
        <dbReference type="ARBA" id="ARBA00023136"/>
    </source>
</evidence>
<dbReference type="EMBL" id="JADRCR010000001">
    <property type="protein sequence ID" value="MBK5142867.1"/>
    <property type="molecule type" value="Genomic_DNA"/>
</dbReference>
<dbReference type="Pfam" id="PF06004">
    <property type="entry name" value="DUF903"/>
    <property type="match status" value="1"/>
</dbReference>
<dbReference type="PANTHER" id="PTHR37011:SF1">
    <property type="entry name" value="POT FAMILY PEPTIDE TRANSPORT PROTEIN"/>
    <property type="match status" value="1"/>
</dbReference>
<comment type="caution">
    <text evidence="5">The sequence shown here is derived from an EMBL/GenBank/DDBJ whole genome shotgun (WGS) entry which is preliminary data.</text>
</comment>
<reference evidence="5 6" key="1">
    <citation type="submission" date="2020-11" db="EMBL/GenBank/DDBJ databases">
        <title>Insectihabitans protaetiae gen. nov. sp. nov. and Insectihabitans allomyrinae sp. nov., isolated from larvae of Protaetia brevitarsis seulensis and Allomyrina dichotoma, respectively.</title>
        <authorList>
            <person name="Lee S.D."/>
            <person name="Byeon Y.-S."/>
            <person name="Kim S.-M."/>
            <person name="Yang H.L."/>
            <person name="Kim I.S."/>
        </authorList>
    </citation>
    <scope>NUCLEOTIDE SEQUENCE [LARGE SCALE GENOMIC DNA]</scope>
    <source>
        <strain evidence="5 6">BWR-B9</strain>
    </source>
</reference>
<accession>A0ABS1IM92</accession>
<sequence length="73" mass="7977">MIKKLTMILSSLILAFGLSACASDYVMTTNSGQIIVAHGKPVLDKETGMTSYVDQDGNEHQIKSEEISEMVEK</sequence>
<dbReference type="Proteomes" id="UP001296921">
    <property type="component" value="Unassembled WGS sequence"/>
</dbReference>
<keyword evidence="6" id="KW-1185">Reference proteome</keyword>
<dbReference type="InterPro" id="IPR010305">
    <property type="entry name" value="YgdI/YgdR-like"/>
</dbReference>
<evidence type="ECO:0000313" key="6">
    <source>
        <dbReference type="Proteomes" id="UP001296921"/>
    </source>
</evidence>
<feature type="signal peptide" evidence="3">
    <location>
        <begin position="1"/>
        <end position="22"/>
    </location>
</feature>
<feature type="domain" description="Lipoprotein YgdI/YgdR-like SH3-like" evidence="4">
    <location>
        <begin position="24"/>
        <end position="72"/>
    </location>
</feature>
<keyword evidence="1" id="KW-1003">Cell membrane</keyword>
<proteinExistence type="predicted"/>
<protein>
    <submittedName>
        <fullName evidence="5">YgdI/YgdR family lipoprotein</fullName>
    </submittedName>
</protein>
<dbReference type="PROSITE" id="PS51257">
    <property type="entry name" value="PROKAR_LIPOPROTEIN"/>
    <property type="match status" value="1"/>
</dbReference>
<evidence type="ECO:0000256" key="3">
    <source>
        <dbReference type="SAM" id="SignalP"/>
    </source>
</evidence>
<dbReference type="InterPro" id="IPR047807">
    <property type="entry name" value="YgdI/YgdR-like_SH3-like"/>
</dbReference>
<feature type="chain" id="PRO_5045716326" evidence="3">
    <location>
        <begin position="23"/>
        <end position="73"/>
    </location>
</feature>
<evidence type="ECO:0000256" key="1">
    <source>
        <dbReference type="ARBA" id="ARBA00022475"/>
    </source>
</evidence>
<dbReference type="NCBIfam" id="NF033216">
    <property type="entry name" value="lipo_YgdI_YgdR"/>
    <property type="match status" value="1"/>
</dbReference>
<organism evidence="5 6">
    <name type="scientific">Limnobaculum allomyrinae</name>
    <dbReference type="NCBI Taxonomy" id="2791986"/>
    <lineage>
        <taxon>Bacteria</taxon>
        <taxon>Pseudomonadati</taxon>
        <taxon>Pseudomonadota</taxon>
        <taxon>Gammaproteobacteria</taxon>
        <taxon>Enterobacterales</taxon>
        <taxon>Budviciaceae</taxon>
        <taxon>Limnobaculum</taxon>
    </lineage>
</organism>
<name>A0ABS1IM92_9GAMM</name>
<keyword evidence="2" id="KW-0472">Membrane</keyword>
<dbReference type="PANTHER" id="PTHR37011">
    <property type="entry name" value="POT FAMILY PEPTIDE TRANSPORT PROTEIN-RELATED"/>
    <property type="match status" value="1"/>
</dbReference>
<evidence type="ECO:0000313" key="5">
    <source>
        <dbReference type="EMBL" id="MBK5142867.1"/>
    </source>
</evidence>
<keyword evidence="3" id="KW-0732">Signal</keyword>